<dbReference type="GO" id="GO:0005829">
    <property type="term" value="C:cytosol"/>
    <property type="evidence" value="ECO:0007669"/>
    <property type="project" value="TreeGrafter"/>
</dbReference>
<sequence length="193" mass="20951">MDQVLTEVGPRLRRIRKERGATLAALSAATGISVSTLSRLESGNRKPSLELLLPIARAHQVPLDELVGAPPVGDPRVRAKPIVRHGRTMLPLTRQPGGLQAYKVIEPARASQVPDPRTHEGYEWLYVLSGKLRLVLGDHDVVLGPGEAAEFDTRVPHWFGAAGEGGAEFLSLFGPQGERMHVRARPTRKESGG</sequence>
<dbReference type="PANTHER" id="PTHR46797:SF1">
    <property type="entry name" value="METHYLPHOSPHONATE SYNTHASE"/>
    <property type="match status" value="1"/>
</dbReference>
<reference evidence="3 4" key="1">
    <citation type="submission" date="2017-09" db="EMBL/GenBank/DDBJ databases">
        <authorList>
            <person name="Lee N."/>
            <person name="Cho B.-K."/>
        </authorList>
    </citation>
    <scope>NUCLEOTIDE SEQUENCE [LARGE SCALE GENOMIC DNA]</scope>
    <source>
        <strain evidence="3 4">ATCC 12461</strain>
    </source>
</reference>
<evidence type="ECO:0000313" key="4">
    <source>
        <dbReference type="Proteomes" id="UP000326553"/>
    </source>
</evidence>
<dbReference type="KEGG" id="salw:CP975_03770"/>
<dbReference type="GO" id="GO:0003700">
    <property type="term" value="F:DNA-binding transcription factor activity"/>
    <property type="evidence" value="ECO:0007669"/>
    <property type="project" value="TreeGrafter"/>
</dbReference>
<dbReference type="Gene3D" id="2.60.120.10">
    <property type="entry name" value="Jelly Rolls"/>
    <property type="match status" value="1"/>
</dbReference>
<dbReference type="AlphaFoldDB" id="A0A5J6HR48"/>
<proteinExistence type="predicted"/>
<evidence type="ECO:0000313" key="3">
    <source>
        <dbReference type="EMBL" id="QEV22078.1"/>
    </source>
</evidence>
<dbReference type="InterPro" id="IPR010982">
    <property type="entry name" value="Lambda_DNA-bd_dom_sf"/>
</dbReference>
<protein>
    <submittedName>
        <fullName evidence="3">XRE family transcriptional regulator</fullName>
    </submittedName>
</protein>
<dbReference type="Proteomes" id="UP000326553">
    <property type="component" value="Chromosome"/>
</dbReference>
<keyword evidence="4" id="KW-1185">Reference proteome</keyword>
<accession>A0A5J6HR48</accession>
<dbReference type="EMBL" id="CP023695">
    <property type="protein sequence ID" value="QEV22078.1"/>
    <property type="molecule type" value="Genomic_DNA"/>
</dbReference>
<dbReference type="CDD" id="cd02209">
    <property type="entry name" value="cupin_XRE_C"/>
    <property type="match status" value="1"/>
</dbReference>
<dbReference type="InterPro" id="IPR001387">
    <property type="entry name" value="Cro/C1-type_HTH"/>
</dbReference>
<dbReference type="SMART" id="SM00530">
    <property type="entry name" value="HTH_XRE"/>
    <property type="match status" value="1"/>
</dbReference>
<dbReference type="Pfam" id="PF01381">
    <property type="entry name" value="HTH_3"/>
    <property type="match status" value="1"/>
</dbReference>
<dbReference type="InterPro" id="IPR050807">
    <property type="entry name" value="TransReg_Diox_bact_type"/>
</dbReference>
<dbReference type="SUPFAM" id="SSF47413">
    <property type="entry name" value="lambda repressor-like DNA-binding domains"/>
    <property type="match status" value="1"/>
</dbReference>
<name>A0A5J6HR48_STRAD</name>
<dbReference type="OrthoDB" id="513181at2"/>
<dbReference type="SUPFAM" id="SSF51182">
    <property type="entry name" value="RmlC-like cupins"/>
    <property type="match status" value="1"/>
</dbReference>
<dbReference type="InterPro" id="IPR014710">
    <property type="entry name" value="RmlC-like_jellyroll"/>
</dbReference>
<evidence type="ECO:0000256" key="1">
    <source>
        <dbReference type="ARBA" id="ARBA00023125"/>
    </source>
</evidence>
<gene>
    <name evidence="3" type="ORF">CP975_03770</name>
</gene>
<dbReference type="Pfam" id="PF07883">
    <property type="entry name" value="Cupin_2"/>
    <property type="match status" value="1"/>
</dbReference>
<dbReference type="Gene3D" id="1.10.260.40">
    <property type="entry name" value="lambda repressor-like DNA-binding domains"/>
    <property type="match status" value="1"/>
</dbReference>
<organism evidence="3 4">
    <name type="scientific">Streptomyces alboniger</name>
    <dbReference type="NCBI Taxonomy" id="132473"/>
    <lineage>
        <taxon>Bacteria</taxon>
        <taxon>Bacillati</taxon>
        <taxon>Actinomycetota</taxon>
        <taxon>Actinomycetes</taxon>
        <taxon>Kitasatosporales</taxon>
        <taxon>Streptomycetaceae</taxon>
        <taxon>Streptomyces</taxon>
        <taxon>Streptomyces aurantiacus group</taxon>
    </lineage>
</organism>
<dbReference type="PROSITE" id="PS50943">
    <property type="entry name" value="HTH_CROC1"/>
    <property type="match status" value="1"/>
</dbReference>
<dbReference type="InterPro" id="IPR011051">
    <property type="entry name" value="RmlC_Cupin_sf"/>
</dbReference>
<evidence type="ECO:0000259" key="2">
    <source>
        <dbReference type="PROSITE" id="PS50943"/>
    </source>
</evidence>
<keyword evidence="1" id="KW-0238">DNA-binding</keyword>
<dbReference type="InterPro" id="IPR013096">
    <property type="entry name" value="Cupin_2"/>
</dbReference>
<dbReference type="CDD" id="cd00093">
    <property type="entry name" value="HTH_XRE"/>
    <property type="match status" value="1"/>
</dbReference>
<dbReference type="GO" id="GO:0003677">
    <property type="term" value="F:DNA binding"/>
    <property type="evidence" value="ECO:0007669"/>
    <property type="project" value="UniProtKB-KW"/>
</dbReference>
<dbReference type="PANTHER" id="PTHR46797">
    <property type="entry name" value="HTH-TYPE TRANSCRIPTIONAL REGULATOR"/>
    <property type="match status" value="1"/>
</dbReference>
<feature type="domain" description="HTH cro/C1-type" evidence="2">
    <location>
        <begin position="12"/>
        <end position="66"/>
    </location>
</feature>